<dbReference type="PANTHER" id="PTHR35749:SF1">
    <property type="entry name" value="OSJNBA0084A10.10 PROTEIN"/>
    <property type="match status" value="1"/>
</dbReference>
<proteinExistence type="predicted"/>
<accession>A0A9Q1GVS3</accession>
<organism evidence="2 3">
    <name type="scientific">Carnegiea gigantea</name>
    <dbReference type="NCBI Taxonomy" id="171969"/>
    <lineage>
        <taxon>Eukaryota</taxon>
        <taxon>Viridiplantae</taxon>
        <taxon>Streptophyta</taxon>
        <taxon>Embryophyta</taxon>
        <taxon>Tracheophyta</taxon>
        <taxon>Spermatophyta</taxon>
        <taxon>Magnoliopsida</taxon>
        <taxon>eudicotyledons</taxon>
        <taxon>Gunneridae</taxon>
        <taxon>Pentapetalae</taxon>
        <taxon>Caryophyllales</taxon>
        <taxon>Cactineae</taxon>
        <taxon>Cactaceae</taxon>
        <taxon>Cactoideae</taxon>
        <taxon>Echinocereeae</taxon>
        <taxon>Carnegiea</taxon>
    </lineage>
</organism>
<dbReference type="Proteomes" id="UP001153076">
    <property type="component" value="Unassembled WGS sequence"/>
</dbReference>
<evidence type="ECO:0000313" key="3">
    <source>
        <dbReference type="Proteomes" id="UP001153076"/>
    </source>
</evidence>
<evidence type="ECO:0000256" key="1">
    <source>
        <dbReference type="SAM" id="Coils"/>
    </source>
</evidence>
<gene>
    <name evidence="2" type="ORF">Cgig2_021895</name>
</gene>
<comment type="caution">
    <text evidence="2">The sequence shown here is derived from an EMBL/GenBank/DDBJ whole genome shotgun (WGS) entry which is preliminary data.</text>
</comment>
<protein>
    <submittedName>
        <fullName evidence="2">Uncharacterized protein</fullName>
    </submittedName>
</protein>
<evidence type="ECO:0000313" key="2">
    <source>
        <dbReference type="EMBL" id="KAJ8426342.1"/>
    </source>
</evidence>
<feature type="coiled-coil region" evidence="1">
    <location>
        <begin position="23"/>
        <end position="53"/>
    </location>
</feature>
<sequence length="369" mass="41367">MRDLAPVQERKEAAKRIPEQLILSKVRRMVEEMQNLNKRLEEMMEKEKAKTEMMGAMYKQAMLERAAAATAAGSRQCKESKDGDDGWHLLLRVRLELELVQTNHLPEPSSLPNFLGHLHGQILRSKPQTAAKGSINSSSANSFFLPVKFSFRGKGNSSFSTFSFHLLNRSTTLLLPNFIASSVTALSMQSLQLPLWASNFHSSTRERPYIASFHSFSKPPYNSHNSPPCFSHKSPLLSIISLTRQSLGATSKNTGTRFFLLAKNLSSSIEYGFLNDFFVTITTPKLQMSIARSTILCFLEFLHLALSEAKQLIPCTSSSALIEAALGVNGTPYFLATFLRLSRCLEYSIHRPWIRLEEVSFATPVEEEA</sequence>
<dbReference type="PANTHER" id="PTHR35749">
    <property type="entry name" value="OSJNBA0084A10.10 PROTEIN"/>
    <property type="match status" value="1"/>
</dbReference>
<keyword evidence="1" id="KW-0175">Coiled coil</keyword>
<dbReference type="AlphaFoldDB" id="A0A9Q1GVS3"/>
<name>A0A9Q1GVS3_9CARY</name>
<reference evidence="2" key="1">
    <citation type="submission" date="2022-04" db="EMBL/GenBank/DDBJ databases">
        <title>Carnegiea gigantea Genome sequencing and assembly v2.</title>
        <authorList>
            <person name="Copetti D."/>
            <person name="Sanderson M.J."/>
            <person name="Burquez A."/>
            <person name="Wojciechowski M.F."/>
        </authorList>
    </citation>
    <scope>NUCLEOTIDE SEQUENCE</scope>
    <source>
        <strain evidence="2">SGP5-SGP5p</strain>
        <tissue evidence="2">Aerial part</tissue>
    </source>
</reference>
<keyword evidence="3" id="KW-1185">Reference proteome</keyword>
<dbReference type="EMBL" id="JAKOGI010001308">
    <property type="protein sequence ID" value="KAJ8426342.1"/>
    <property type="molecule type" value="Genomic_DNA"/>
</dbReference>